<protein>
    <submittedName>
        <fullName evidence="2">Putative alpha-E superfamily protein</fullName>
    </submittedName>
</protein>
<dbReference type="InterPro" id="IPR051680">
    <property type="entry name" value="ATP-dep_Glu-Cys_Ligase-2"/>
</dbReference>
<dbReference type="AlphaFoldDB" id="A0A420WPX7"/>
<sequence>MTVLLSRYAECVFWMARYMERAENLARILDVHETFTRDRSGSVNWSSVVSIYSDDARFYERHAQANAKAVLDFYLLDRDNPSSILSSIRAARENARTLRPLISTEMWTHINVFYNNMNAMTPADIAMAGVSQTCAQIKENCQTHFGITEGTFYRDASWYFYLLGKYLERADQTSRILDIKYHLLAPSNQALGAAIDTSQWNALLRSVAGYHAFRRAHSRGFSPALVADFLLFDSSFPRSVTMCFHMVDDLLHRMRSRYGLRGGAAALERLDEVRAALDEQKIDSVLKEGLHEFADWIQRQAMDIAGDIQREFFV</sequence>
<organism evidence="2 3">
    <name type="scientific">Oceanibaculum indicum</name>
    <dbReference type="NCBI Taxonomy" id="526216"/>
    <lineage>
        <taxon>Bacteria</taxon>
        <taxon>Pseudomonadati</taxon>
        <taxon>Pseudomonadota</taxon>
        <taxon>Alphaproteobacteria</taxon>
        <taxon>Rhodospirillales</taxon>
        <taxon>Oceanibaculaceae</taxon>
        <taxon>Oceanibaculum</taxon>
    </lineage>
</organism>
<evidence type="ECO:0000313" key="3">
    <source>
        <dbReference type="Proteomes" id="UP000277424"/>
    </source>
</evidence>
<evidence type="ECO:0000313" key="2">
    <source>
        <dbReference type="EMBL" id="RKQ72925.1"/>
    </source>
</evidence>
<dbReference type="InterPro" id="IPR007296">
    <property type="entry name" value="DUF403"/>
</dbReference>
<feature type="domain" description="DUF403" evidence="1">
    <location>
        <begin position="4"/>
        <end position="313"/>
    </location>
</feature>
<gene>
    <name evidence="2" type="ORF">BCL74_0695</name>
</gene>
<dbReference type="Proteomes" id="UP000277424">
    <property type="component" value="Unassembled WGS sequence"/>
</dbReference>
<comment type="caution">
    <text evidence="2">The sequence shown here is derived from an EMBL/GenBank/DDBJ whole genome shotgun (WGS) entry which is preliminary data.</text>
</comment>
<dbReference type="EMBL" id="RBIG01000001">
    <property type="protein sequence ID" value="RKQ72925.1"/>
    <property type="molecule type" value="Genomic_DNA"/>
</dbReference>
<dbReference type="OrthoDB" id="9803532at2"/>
<dbReference type="PANTHER" id="PTHR34595">
    <property type="entry name" value="BLR5612 PROTEIN"/>
    <property type="match status" value="1"/>
</dbReference>
<dbReference type="Pfam" id="PF04168">
    <property type="entry name" value="Alpha-E"/>
    <property type="match status" value="1"/>
</dbReference>
<reference evidence="2 3" key="1">
    <citation type="submission" date="2018-10" db="EMBL/GenBank/DDBJ databases">
        <title>Comparative analysis of microorganisms from saline springs in Andes Mountain Range, Colombia.</title>
        <authorList>
            <person name="Rubin E."/>
        </authorList>
    </citation>
    <scope>NUCLEOTIDE SEQUENCE [LARGE SCALE GENOMIC DNA]</scope>
    <source>
        <strain evidence="2 3">USBA 36</strain>
    </source>
</reference>
<evidence type="ECO:0000259" key="1">
    <source>
        <dbReference type="Pfam" id="PF04168"/>
    </source>
</evidence>
<dbReference type="PANTHER" id="PTHR34595:SF7">
    <property type="entry name" value="SLL1039 PROTEIN"/>
    <property type="match status" value="1"/>
</dbReference>
<name>A0A420WPX7_9PROT</name>
<dbReference type="RefSeq" id="WP_121217586.1">
    <property type="nucleotide sequence ID" value="NZ_RBIG01000001.1"/>
</dbReference>
<proteinExistence type="predicted"/>
<accession>A0A420WPX7</accession>